<gene>
    <name evidence="2" type="ORF">YP76_07325</name>
</gene>
<protein>
    <submittedName>
        <fullName evidence="2">Uncharacterized protein</fullName>
    </submittedName>
</protein>
<sequence length="156" mass="17543">MTDHASLEPWTSFWRPWIAASLAPQQLWQSINSGWSFGNVIVNENNSSAPQTEQAILAEESYGRQIGKLLDAVDALVKRQPDWERTEAYSEVAELKGRVDRVKHAMALKRIDQLRRDLDMLRDSADAADRTQYETSMAALRGLLSPSPPGTPKPPR</sequence>
<dbReference type="AlphaFoldDB" id="A0A0M3AW01"/>
<accession>A0A0M3AW01</accession>
<comment type="caution">
    <text evidence="2">The sequence shown here is derived from an EMBL/GenBank/DDBJ whole genome shotgun (WGS) entry which is preliminary data.</text>
</comment>
<evidence type="ECO:0000313" key="2">
    <source>
        <dbReference type="EMBL" id="KKW92729.1"/>
    </source>
</evidence>
<reference evidence="2 3" key="1">
    <citation type="submission" date="2015-04" db="EMBL/GenBank/DDBJ databases">
        <title>Genome sequence of aromatic hydrocarbons-degrading Sphingobium chungbukense DJ77.</title>
        <authorList>
            <person name="Kim Y.-C."/>
            <person name="Chae J.-C."/>
        </authorList>
    </citation>
    <scope>NUCLEOTIDE SEQUENCE [LARGE SCALE GENOMIC DNA]</scope>
    <source>
        <strain evidence="2 3">DJ77</strain>
    </source>
</reference>
<dbReference type="STRING" id="56193.YP76_07325"/>
<dbReference type="Proteomes" id="UP000033874">
    <property type="component" value="Unassembled WGS sequence"/>
</dbReference>
<dbReference type="PATRIC" id="fig|56193.3.peg.1514"/>
<feature type="coiled-coil region" evidence="1">
    <location>
        <begin position="104"/>
        <end position="131"/>
    </location>
</feature>
<dbReference type="EMBL" id="LBIC01000003">
    <property type="protein sequence ID" value="KKW92729.1"/>
    <property type="molecule type" value="Genomic_DNA"/>
</dbReference>
<name>A0A0M3AW01_9SPHN</name>
<organism evidence="2 3">
    <name type="scientific">Sphingobium chungbukense</name>
    <dbReference type="NCBI Taxonomy" id="56193"/>
    <lineage>
        <taxon>Bacteria</taxon>
        <taxon>Pseudomonadati</taxon>
        <taxon>Pseudomonadota</taxon>
        <taxon>Alphaproteobacteria</taxon>
        <taxon>Sphingomonadales</taxon>
        <taxon>Sphingomonadaceae</taxon>
        <taxon>Sphingobium</taxon>
    </lineage>
</organism>
<proteinExistence type="predicted"/>
<evidence type="ECO:0000313" key="3">
    <source>
        <dbReference type="Proteomes" id="UP000033874"/>
    </source>
</evidence>
<evidence type="ECO:0000256" key="1">
    <source>
        <dbReference type="SAM" id="Coils"/>
    </source>
</evidence>
<keyword evidence="1" id="KW-0175">Coiled coil</keyword>
<keyword evidence="3" id="KW-1185">Reference proteome</keyword>
<dbReference type="RefSeq" id="WP_046762944.1">
    <property type="nucleotide sequence ID" value="NZ_LBIC01000003.1"/>
</dbReference>